<gene>
    <name evidence="3" type="ORF">H9815_11755</name>
</gene>
<feature type="transmembrane region" description="Helical" evidence="1">
    <location>
        <begin position="105"/>
        <end position="123"/>
    </location>
</feature>
<organism evidence="3 4">
    <name type="scientific">Candidatus Ruania gallistercoris</name>
    <dbReference type="NCBI Taxonomy" id="2838746"/>
    <lineage>
        <taxon>Bacteria</taxon>
        <taxon>Bacillati</taxon>
        <taxon>Actinomycetota</taxon>
        <taxon>Actinomycetes</taxon>
        <taxon>Micrococcales</taxon>
        <taxon>Ruaniaceae</taxon>
        <taxon>Ruania</taxon>
    </lineage>
</organism>
<dbReference type="PANTHER" id="PTHR36927">
    <property type="entry name" value="BLR4337 PROTEIN"/>
    <property type="match status" value="1"/>
</dbReference>
<comment type="caution">
    <text evidence="3">The sequence shown here is derived from an EMBL/GenBank/DDBJ whole genome shotgun (WGS) entry which is preliminary data.</text>
</comment>
<evidence type="ECO:0000256" key="1">
    <source>
        <dbReference type="SAM" id="Phobius"/>
    </source>
</evidence>
<dbReference type="Proteomes" id="UP000824037">
    <property type="component" value="Unassembled WGS sequence"/>
</dbReference>
<dbReference type="AlphaFoldDB" id="A0A9D2EFI4"/>
<feature type="transmembrane region" description="Helical" evidence="1">
    <location>
        <begin position="214"/>
        <end position="232"/>
    </location>
</feature>
<feature type="transmembrane region" description="Helical" evidence="1">
    <location>
        <begin position="348"/>
        <end position="368"/>
    </location>
</feature>
<keyword evidence="1" id="KW-1133">Transmembrane helix</keyword>
<accession>A0A9D2EFI4</accession>
<feature type="transmembrane region" description="Helical" evidence="1">
    <location>
        <begin position="281"/>
        <end position="302"/>
    </location>
</feature>
<evidence type="ECO:0000259" key="2">
    <source>
        <dbReference type="Pfam" id="PF01757"/>
    </source>
</evidence>
<name>A0A9D2EFI4_9MICO</name>
<dbReference type="GO" id="GO:0016747">
    <property type="term" value="F:acyltransferase activity, transferring groups other than amino-acyl groups"/>
    <property type="evidence" value="ECO:0007669"/>
    <property type="project" value="InterPro"/>
</dbReference>
<feature type="transmembrane region" description="Helical" evidence="1">
    <location>
        <begin position="322"/>
        <end position="342"/>
    </location>
</feature>
<keyword evidence="1" id="KW-0812">Transmembrane</keyword>
<reference evidence="3" key="1">
    <citation type="journal article" date="2021" name="PeerJ">
        <title>Extensive microbial diversity within the chicken gut microbiome revealed by metagenomics and culture.</title>
        <authorList>
            <person name="Gilroy R."/>
            <person name="Ravi A."/>
            <person name="Getino M."/>
            <person name="Pursley I."/>
            <person name="Horton D.L."/>
            <person name="Alikhan N.F."/>
            <person name="Baker D."/>
            <person name="Gharbi K."/>
            <person name="Hall N."/>
            <person name="Watson M."/>
            <person name="Adriaenssens E.M."/>
            <person name="Foster-Nyarko E."/>
            <person name="Jarju S."/>
            <person name="Secka A."/>
            <person name="Antonio M."/>
            <person name="Oren A."/>
            <person name="Chaudhuri R.R."/>
            <person name="La Ragione R."/>
            <person name="Hildebrand F."/>
            <person name="Pallen M.J."/>
        </authorList>
    </citation>
    <scope>NUCLEOTIDE SEQUENCE</scope>
    <source>
        <strain evidence="3">ChiGjej4B4-7305</strain>
    </source>
</reference>
<feature type="transmembrane region" description="Helical" evidence="1">
    <location>
        <begin position="244"/>
        <end position="261"/>
    </location>
</feature>
<keyword evidence="3" id="KW-0012">Acyltransferase</keyword>
<dbReference type="Pfam" id="PF01757">
    <property type="entry name" value="Acyl_transf_3"/>
    <property type="match status" value="1"/>
</dbReference>
<dbReference type="InterPro" id="IPR002656">
    <property type="entry name" value="Acyl_transf_3_dom"/>
</dbReference>
<protein>
    <submittedName>
        <fullName evidence="3">Acyltransferase family protein</fullName>
    </submittedName>
</protein>
<feature type="transmembrane region" description="Helical" evidence="1">
    <location>
        <begin position="185"/>
        <end position="202"/>
    </location>
</feature>
<reference evidence="3" key="2">
    <citation type="submission" date="2021-04" db="EMBL/GenBank/DDBJ databases">
        <authorList>
            <person name="Gilroy R."/>
        </authorList>
    </citation>
    <scope>NUCLEOTIDE SEQUENCE</scope>
    <source>
        <strain evidence="3">ChiGjej4B4-7305</strain>
    </source>
</reference>
<proteinExistence type="predicted"/>
<feature type="transmembrane region" description="Helical" evidence="1">
    <location>
        <begin position="143"/>
        <end position="165"/>
    </location>
</feature>
<feature type="transmembrane region" description="Helical" evidence="1">
    <location>
        <begin position="26"/>
        <end position="44"/>
    </location>
</feature>
<keyword evidence="1" id="KW-0472">Membrane</keyword>
<evidence type="ECO:0000313" key="4">
    <source>
        <dbReference type="Proteomes" id="UP000824037"/>
    </source>
</evidence>
<feature type="domain" description="Acyltransferase 3" evidence="2">
    <location>
        <begin position="19"/>
        <end position="365"/>
    </location>
</feature>
<dbReference type="EMBL" id="DXBY01000201">
    <property type="protein sequence ID" value="HIZ36445.1"/>
    <property type="molecule type" value="Genomic_DNA"/>
</dbReference>
<dbReference type="PANTHER" id="PTHR36927:SF4">
    <property type="entry name" value="BLR5718 PROTEIN"/>
    <property type="match status" value="1"/>
</dbReference>
<evidence type="ECO:0000313" key="3">
    <source>
        <dbReference type="EMBL" id="HIZ36445.1"/>
    </source>
</evidence>
<sequence>MPVLHPPQTREVRVGDRLAYIDNLRVALTALVVAHHVALAYGNLGLWPNWQQPASTAAGLPLDLFVLLNQSFFMGFFFLLSGLFVPRSGDRRGPGGLARERLRRLAIPLAAALVLVRGLYTLPEYLAEPAAVRRPYWEFFLTHWNIGPLWFLGVLLVFTLVYALLRRLTPAGPTAASTGLRPVPVVLVTLGLEFVLYLWRIAVPVGTSALGIPSAAHLPQYAALFVVGVLAYRRGWLAALPERTGLLGGGMILASLVPMVLGEGTATLLNEAGASTAALPHLGFALWEALFGIGAILVLIALFRRFVTSDGPFATFLARNAFAVYLVHAPVIVGIVALLAPLQLAPAAGFAIVLPAASAASWLLAALLRRLPGVRSVL</sequence>
<keyword evidence="3" id="KW-0808">Transferase</keyword>
<feature type="transmembrane region" description="Helical" evidence="1">
    <location>
        <begin position="64"/>
        <end position="85"/>
    </location>
</feature>
<dbReference type="InterPro" id="IPR050623">
    <property type="entry name" value="Glucan_succinyl_AcylTrfase"/>
</dbReference>